<gene>
    <name evidence="2" type="ORF">BJ875DRAFT_514602</name>
</gene>
<dbReference type="OrthoDB" id="5125733at2759"/>
<evidence type="ECO:0000313" key="2">
    <source>
        <dbReference type="EMBL" id="KAG9232371.1"/>
    </source>
</evidence>
<protein>
    <submittedName>
        <fullName evidence="2">Heterokaryon incompatibility protein-domain-containing protein</fullName>
    </submittedName>
</protein>
<feature type="domain" description="Heterokaryon incompatibility" evidence="1">
    <location>
        <begin position="263"/>
        <end position="417"/>
    </location>
</feature>
<evidence type="ECO:0000313" key="3">
    <source>
        <dbReference type="Proteomes" id="UP000824998"/>
    </source>
</evidence>
<keyword evidence="3" id="KW-1185">Reference proteome</keyword>
<sequence length="784" mass="88460">MKCQACHILKFEPLDKVQKLASSESAFSQTLGTSLALSRRAIAAASVTKTLGVGVRGALNVLPPKLRAKVEKPGSAEVLHNSVYILHESLKQLELSAAGGCVFCRLLWGGLRNPIVRSSSAKMNTCGDRNVRVYLSAYRALNPERTLSPLDDQYITIECGEDRSMCLEITAGKSEPLGQGFVINEQRSTILKRAVRGFPSRRPNKNGTFPFDSAQVDLNKSHELCTCTADPFTPLPTRVVDLGPTNGSRQPYLYHSRGEHARYCTLSHRWGSAAVLRTTNDNLQLHKRQLPLQDLSVTFKDAINICRELCIRYLWIDSLCIIQDSHEDWEQESSRMGDYYWNSFCTIAADHATEENQGCFRQRDPSSIQPCLILLTFLQDINKGIAAVRVAPRIQGGDDWRHRPYSILDTRAWVLQERVLSPRMLFFGEHQLSFSCISMRASESVPEGSERTGINVQAPFEELQRKIRMYTVSGQSNLSRLQSTGLPKPDIKINGQYGQIRVSVEPDVNKEVDPRFLRELHDNWYELLREYNKRSITQNSDVLPALSGLAKRFQETIGETYLAGLWSGDMKVGLLWSVDETAQRATTYRAPSWSWASLRTCRLRFNCLSENVTNDTLCRILKAEVSSRGPNLFGEVTEGKLYVEGILKHATVVIPPKAFDARDEKRRKEVPDMGVRYGAETDLHFREIGDAMDLEKGGCAFLEDVDTKEQLCKFEPEGKFDLFNTLVLCLPIVLQRNIFGAEAALCLVLQPNFPEEPTWRRVGFARTFKVDWFNGAEVYPMTIV</sequence>
<dbReference type="InterPro" id="IPR010730">
    <property type="entry name" value="HET"/>
</dbReference>
<dbReference type="PANTHER" id="PTHR33112">
    <property type="entry name" value="DOMAIN PROTEIN, PUTATIVE-RELATED"/>
    <property type="match status" value="1"/>
</dbReference>
<accession>A0A9P7YEV4</accession>
<evidence type="ECO:0000259" key="1">
    <source>
        <dbReference type="Pfam" id="PF06985"/>
    </source>
</evidence>
<reference evidence="2" key="1">
    <citation type="journal article" date="2021" name="IMA Fungus">
        <title>Genomic characterization of three marine fungi, including Emericellopsis atlantica sp. nov. with signatures of a generalist lifestyle and marine biomass degradation.</title>
        <authorList>
            <person name="Hagestad O.C."/>
            <person name="Hou L."/>
            <person name="Andersen J.H."/>
            <person name="Hansen E.H."/>
            <person name="Altermark B."/>
            <person name="Li C."/>
            <person name="Kuhnert E."/>
            <person name="Cox R.J."/>
            <person name="Crous P.W."/>
            <person name="Spatafora J.W."/>
            <person name="Lail K."/>
            <person name="Amirebrahimi M."/>
            <person name="Lipzen A."/>
            <person name="Pangilinan J."/>
            <person name="Andreopoulos W."/>
            <person name="Hayes R.D."/>
            <person name="Ng V."/>
            <person name="Grigoriev I.V."/>
            <person name="Jackson S.A."/>
            <person name="Sutton T.D.S."/>
            <person name="Dobson A.D.W."/>
            <person name="Rama T."/>
        </authorList>
    </citation>
    <scope>NUCLEOTIDE SEQUENCE</scope>
    <source>
        <strain evidence="2">TRa018bII</strain>
    </source>
</reference>
<dbReference type="Proteomes" id="UP000824998">
    <property type="component" value="Unassembled WGS sequence"/>
</dbReference>
<dbReference type="Pfam" id="PF06985">
    <property type="entry name" value="HET"/>
    <property type="match status" value="1"/>
</dbReference>
<organism evidence="2 3">
    <name type="scientific">Amylocarpus encephaloides</name>
    <dbReference type="NCBI Taxonomy" id="45428"/>
    <lineage>
        <taxon>Eukaryota</taxon>
        <taxon>Fungi</taxon>
        <taxon>Dikarya</taxon>
        <taxon>Ascomycota</taxon>
        <taxon>Pezizomycotina</taxon>
        <taxon>Leotiomycetes</taxon>
        <taxon>Helotiales</taxon>
        <taxon>Helotiales incertae sedis</taxon>
        <taxon>Amylocarpus</taxon>
    </lineage>
</organism>
<proteinExistence type="predicted"/>
<dbReference type="PANTHER" id="PTHR33112:SF8">
    <property type="entry name" value="HETEROKARYON INCOMPATIBILITY DOMAIN-CONTAINING PROTEIN"/>
    <property type="match status" value="1"/>
</dbReference>
<name>A0A9P7YEV4_9HELO</name>
<dbReference type="AlphaFoldDB" id="A0A9P7YEV4"/>
<dbReference type="EMBL" id="MU251552">
    <property type="protein sequence ID" value="KAG9232371.1"/>
    <property type="molecule type" value="Genomic_DNA"/>
</dbReference>
<comment type="caution">
    <text evidence="2">The sequence shown here is derived from an EMBL/GenBank/DDBJ whole genome shotgun (WGS) entry which is preliminary data.</text>
</comment>